<gene>
    <name evidence="1" type="ORF">RPERSI_LOCUS20328</name>
</gene>
<keyword evidence="2" id="KW-1185">Reference proteome</keyword>
<accession>A0ACA9RK97</accession>
<name>A0ACA9RK97_9GLOM</name>
<comment type="caution">
    <text evidence="1">The sequence shown here is derived from an EMBL/GenBank/DDBJ whole genome shotgun (WGS) entry which is preliminary data.</text>
</comment>
<proteinExistence type="predicted"/>
<evidence type="ECO:0000313" key="2">
    <source>
        <dbReference type="Proteomes" id="UP000789920"/>
    </source>
</evidence>
<evidence type="ECO:0000313" key="1">
    <source>
        <dbReference type="EMBL" id="CAG8797328.1"/>
    </source>
</evidence>
<sequence length="41" mass="4026">FCSCLATSPGYIPTTSPSCTSTTSTGHAPAISTGCTSTTRA</sequence>
<dbReference type="Proteomes" id="UP000789920">
    <property type="component" value="Unassembled WGS sequence"/>
</dbReference>
<protein>
    <submittedName>
        <fullName evidence="1">3872_t:CDS:1</fullName>
    </submittedName>
</protein>
<organism evidence="1 2">
    <name type="scientific">Racocetra persica</name>
    <dbReference type="NCBI Taxonomy" id="160502"/>
    <lineage>
        <taxon>Eukaryota</taxon>
        <taxon>Fungi</taxon>
        <taxon>Fungi incertae sedis</taxon>
        <taxon>Mucoromycota</taxon>
        <taxon>Glomeromycotina</taxon>
        <taxon>Glomeromycetes</taxon>
        <taxon>Diversisporales</taxon>
        <taxon>Gigasporaceae</taxon>
        <taxon>Racocetra</taxon>
    </lineage>
</organism>
<reference evidence="1" key="1">
    <citation type="submission" date="2021-06" db="EMBL/GenBank/DDBJ databases">
        <authorList>
            <person name="Kallberg Y."/>
            <person name="Tangrot J."/>
            <person name="Rosling A."/>
        </authorList>
    </citation>
    <scope>NUCLEOTIDE SEQUENCE</scope>
    <source>
        <strain evidence="1">MA461A</strain>
    </source>
</reference>
<feature type="non-terminal residue" evidence="1">
    <location>
        <position position="41"/>
    </location>
</feature>
<dbReference type="EMBL" id="CAJVQC010057201">
    <property type="protein sequence ID" value="CAG8797328.1"/>
    <property type="molecule type" value="Genomic_DNA"/>
</dbReference>
<feature type="non-terminal residue" evidence="1">
    <location>
        <position position="1"/>
    </location>
</feature>